<dbReference type="OrthoDB" id="4953at2759"/>
<evidence type="ECO:0000313" key="4">
    <source>
        <dbReference type="EMBL" id="KKA26608.1"/>
    </source>
</evidence>
<reference evidence="4 5" key="1">
    <citation type="submission" date="2015-03" db="EMBL/GenBank/DDBJ databases">
        <authorList>
            <person name="Radwan O."/>
            <person name="Al-Naeli F.A."/>
            <person name="Rendon G.A."/>
            <person name="Fields C."/>
        </authorList>
    </citation>
    <scope>NUCLEOTIDE SEQUENCE [LARGE SCALE GENOMIC DNA]</scope>
    <source>
        <strain evidence="4">CR-DP1</strain>
    </source>
</reference>
<evidence type="ECO:0000259" key="3">
    <source>
        <dbReference type="Pfam" id="PF05193"/>
    </source>
</evidence>
<dbReference type="InterPro" id="IPR011765">
    <property type="entry name" value="Pept_M16_N"/>
</dbReference>
<evidence type="ECO:0008006" key="6">
    <source>
        <dbReference type="Google" id="ProtNLM"/>
    </source>
</evidence>
<evidence type="ECO:0000259" key="2">
    <source>
        <dbReference type="Pfam" id="PF00675"/>
    </source>
</evidence>
<dbReference type="Gene3D" id="3.30.830.10">
    <property type="entry name" value="Metalloenzyme, LuxS/M16 peptidase-like"/>
    <property type="match status" value="4"/>
</dbReference>
<dbReference type="PANTHER" id="PTHR43016:SF16">
    <property type="entry name" value="METALLOPROTEASE, PUTATIVE (AFU_ORTHOLOGUE AFUA_4G07610)-RELATED"/>
    <property type="match status" value="1"/>
</dbReference>
<dbReference type="EMBL" id="LAEV01002061">
    <property type="protein sequence ID" value="KKA26608.1"/>
    <property type="molecule type" value="Genomic_DNA"/>
</dbReference>
<dbReference type="SUPFAM" id="SSF63411">
    <property type="entry name" value="LuxS/MPP-like metallohydrolase"/>
    <property type="match status" value="4"/>
</dbReference>
<name>A0A0F4Z9N1_9PEZI</name>
<comment type="caution">
    <text evidence="4">The sequence shown here is derived from an EMBL/GenBank/DDBJ whole genome shotgun (WGS) entry which is preliminary data.</text>
</comment>
<dbReference type="FunFam" id="3.30.830.10:FF:000015">
    <property type="entry name" value="Putative zinc metalloprotease"/>
    <property type="match status" value="1"/>
</dbReference>
<feature type="region of interest" description="Disordered" evidence="1">
    <location>
        <begin position="1025"/>
        <end position="1063"/>
    </location>
</feature>
<dbReference type="Pfam" id="PF00675">
    <property type="entry name" value="Peptidase_M16"/>
    <property type="match status" value="1"/>
</dbReference>
<dbReference type="InterPro" id="IPR007863">
    <property type="entry name" value="Peptidase_M16_C"/>
</dbReference>
<dbReference type="InterPro" id="IPR011249">
    <property type="entry name" value="Metalloenz_LuxS/M16"/>
</dbReference>
<dbReference type="Proteomes" id="UP000033483">
    <property type="component" value="Unassembled WGS sequence"/>
</dbReference>
<evidence type="ECO:0000313" key="5">
    <source>
        <dbReference type="Proteomes" id="UP000033483"/>
    </source>
</evidence>
<gene>
    <name evidence="4" type="ORF">TD95_003425</name>
</gene>
<protein>
    <recommendedName>
        <fullName evidence="6">Mitochondrial presequence protease</fullName>
    </recommendedName>
</protein>
<feature type="domain" description="Peptidase M16 C-terminal" evidence="3">
    <location>
        <begin position="203"/>
        <end position="384"/>
    </location>
</feature>
<dbReference type="GO" id="GO:0046872">
    <property type="term" value="F:metal ion binding"/>
    <property type="evidence" value="ECO:0007669"/>
    <property type="project" value="InterPro"/>
</dbReference>
<dbReference type="Pfam" id="PF05193">
    <property type="entry name" value="Peptidase_M16_C"/>
    <property type="match status" value="1"/>
</dbReference>
<dbReference type="AlphaFoldDB" id="A0A0F4Z9N1"/>
<organism evidence="4 5">
    <name type="scientific">Thielaviopsis punctulata</name>
    <dbReference type="NCBI Taxonomy" id="72032"/>
    <lineage>
        <taxon>Eukaryota</taxon>
        <taxon>Fungi</taxon>
        <taxon>Dikarya</taxon>
        <taxon>Ascomycota</taxon>
        <taxon>Pezizomycotina</taxon>
        <taxon>Sordariomycetes</taxon>
        <taxon>Hypocreomycetidae</taxon>
        <taxon>Microascales</taxon>
        <taxon>Ceratocystidaceae</taxon>
        <taxon>Thielaviopsis</taxon>
    </lineage>
</organism>
<dbReference type="PANTHER" id="PTHR43016">
    <property type="entry name" value="PRESEQUENCE PROTEASE"/>
    <property type="match status" value="1"/>
</dbReference>
<keyword evidence="5" id="KW-1185">Reference proteome</keyword>
<evidence type="ECO:0000256" key="1">
    <source>
        <dbReference type="SAM" id="MobiDB-lite"/>
    </source>
</evidence>
<dbReference type="MEROPS" id="M16.A04"/>
<feature type="domain" description="Peptidase M16 N-terminal" evidence="2">
    <location>
        <begin position="64"/>
        <end position="154"/>
    </location>
</feature>
<sequence>MPSSTAPDVKIPPQWKLVERFDTEFVKSTISLYRSERSGMSVIVNDRVGPKVHGEFVVATEIFDHSGAPHTLEHLIFLGSRSYPYKGLLDSLASRAYSATNAYTAVDRTVYTMETAGWEGFAQILPIYLEHIILPTITDAACTTEVWHINGEANDSGVVYSEMQALEFQSQELIDQAQRRLMYAKNIGYRYETGGMPEELRSLSNERIRQFHRDMYQPRNLCLVICGTVDHNNMLQILDNFEKTIENDIPNLDSPFQRPWVDSVQPELLKETVSTFVEFPDEDESTGELSISWLGPSCNDIPSMVALNVIFSYLCGSSASIMENLLVEKEQLTSSCDMWCEERLQSVIGFRASGVASDKLEETEERILEVLNEVVEKPLDMEYLHSRLRYEKRSLIYSTEEIVDSLAESIVLDFVYGARDGSSLKDLKTLNAHDAILAWSEPEWRAFIKKWLVDNHHVCIKAIPSADMVQKIKSDEIERIAKRKKELGKDELKRLGKVVEDAQAQNNRPIPPEVIAKFPVPGTESIKFIKSDSARLGPARRLGIPDTKAQVALEKLVANPDDPSLPFIQFEQVPSNFVHVYLHFSTDHVPVKLKPLLRLFRENFFNTPIIRDGKKLDFEQVVNELENDTIRYSIKSAQALSDPDSNRMMFAVETDKYATVIRWIKTFMFDSVFDKDRLLAAVSKILADVPEYKRDGYSMTSEVAQAIHLKPESAQNASRVLVQGVFYRRLKKHLQTDPEKVIGWLETVRKAMFKWSATRILVIGDLAKIENPIGAWDDLKNTQLKRQADEELLPIIPPNTMRSDEGMNPGGFGAVIVPMPTLDNSYGYCTTNGFSDLKDARLPATYVAISYLEAVEGPLWNAVRGKGLAYGNGFARDIESGCIKFYVYRSPDVTKALLAARNAIQRIVDGEDLVTSHQMEGAISQLVNQWAGEQSTMTAAALSNFILGVVQNLPGNWNELLMSKVRAVTPEDMRTAMKEVLMPLFEAGRSNIVITCNPNLTDTLKNNLAMAKFETRVQTLDEFENDYGLQALDPDNDQDSEDDDEYDDEEDDSDWTMSGDESD</sequence>
<proteinExistence type="predicted"/>
<accession>A0A0F4Z9N1</accession>
<feature type="compositionally biased region" description="Acidic residues" evidence="1">
    <location>
        <begin position="1034"/>
        <end position="1063"/>
    </location>
</feature>
<dbReference type="FunFam" id="3.30.830.10:FF:000031">
    <property type="entry name" value="Putative zinc metalloprotease"/>
    <property type="match status" value="1"/>
</dbReference>